<reference evidence="2" key="1">
    <citation type="journal article" date="2023" name="Mol. Biol. Evol.">
        <title>Third-Generation Sequencing Reveals the Adaptive Role of the Epigenome in Three Deep-Sea Polychaetes.</title>
        <authorList>
            <person name="Perez M."/>
            <person name="Aroh O."/>
            <person name="Sun Y."/>
            <person name="Lan Y."/>
            <person name="Juniper S.K."/>
            <person name="Young C.R."/>
            <person name="Angers B."/>
            <person name="Qian P.Y."/>
        </authorList>
    </citation>
    <scope>NUCLEOTIDE SEQUENCE</scope>
    <source>
        <strain evidence="2">R07B-5</strain>
    </source>
</reference>
<proteinExistence type="predicted"/>
<protein>
    <submittedName>
        <fullName evidence="2">Uncharacterized protein</fullName>
    </submittedName>
</protein>
<comment type="caution">
    <text evidence="2">The sequence shown here is derived from an EMBL/GenBank/DDBJ whole genome shotgun (WGS) entry which is preliminary data.</text>
</comment>
<keyword evidence="3" id="KW-1185">Reference proteome</keyword>
<sequence length="149" mass="16780">MEILQRCCMTASLVMSVLLHVMHGCTDRDVKYALERCNPLLSTISTMILATTDGDYSNVCWVFRQYVMCVEPNTLGCRSLLMKRYWVNKFTYSSQPYNCSIPTISKALYKLEQKEATARSSSGTDHTPQVISLASCVTVILTSILLYPT</sequence>
<feature type="signal peptide" evidence="1">
    <location>
        <begin position="1"/>
        <end position="24"/>
    </location>
</feature>
<dbReference type="Proteomes" id="UP001209878">
    <property type="component" value="Unassembled WGS sequence"/>
</dbReference>
<name>A0AAD9KHV1_RIDPI</name>
<gene>
    <name evidence="2" type="ORF">NP493_1058g00005</name>
</gene>
<evidence type="ECO:0000313" key="2">
    <source>
        <dbReference type="EMBL" id="KAK2171456.1"/>
    </source>
</evidence>
<evidence type="ECO:0000313" key="3">
    <source>
        <dbReference type="Proteomes" id="UP001209878"/>
    </source>
</evidence>
<organism evidence="2 3">
    <name type="scientific">Ridgeia piscesae</name>
    <name type="common">Tubeworm</name>
    <dbReference type="NCBI Taxonomy" id="27915"/>
    <lineage>
        <taxon>Eukaryota</taxon>
        <taxon>Metazoa</taxon>
        <taxon>Spiralia</taxon>
        <taxon>Lophotrochozoa</taxon>
        <taxon>Annelida</taxon>
        <taxon>Polychaeta</taxon>
        <taxon>Sedentaria</taxon>
        <taxon>Canalipalpata</taxon>
        <taxon>Sabellida</taxon>
        <taxon>Siboglinidae</taxon>
        <taxon>Ridgeia</taxon>
    </lineage>
</organism>
<dbReference type="AlphaFoldDB" id="A0AAD9KHV1"/>
<evidence type="ECO:0000256" key="1">
    <source>
        <dbReference type="SAM" id="SignalP"/>
    </source>
</evidence>
<keyword evidence="1" id="KW-0732">Signal</keyword>
<accession>A0AAD9KHV1</accession>
<dbReference type="EMBL" id="JAODUO010001062">
    <property type="protein sequence ID" value="KAK2171456.1"/>
    <property type="molecule type" value="Genomic_DNA"/>
</dbReference>
<feature type="chain" id="PRO_5042023750" evidence="1">
    <location>
        <begin position="25"/>
        <end position="149"/>
    </location>
</feature>